<evidence type="ECO:0000313" key="3">
    <source>
        <dbReference type="Proteomes" id="UP000886885"/>
    </source>
</evidence>
<feature type="compositionally biased region" description="Polar residues" evidence="1">
    <location>
        <begin position="161"/>
        <end position="170"/>
    </location>
</feature>
<feature type="compositionally biased region" description="Polar residues" evidence="1">
    <location>
        <begin position="37"/>
        <end position="47"/>
    </location>
</feature>
<feature type="region of interest" description="Disordered" evidence="1">
    <location>
        <begin position="14"/>
        <end position="267"/>
    </location>
</feature>
<dbReference type="Proteomes" id="UP000886885">
    <property type="component" value="Chromosome 3D"/>
</dbReference>
<keyword evidence="3" id="KW-1185">Reference proteome</keyword>
<sequence length="399" mass="43967">MNGLSIVHRYQRVSPDCVPLSNGKKPNGAENGRSIPNGFNSTSTNFDTKGFRFRSPSRNQDHHNNSTTSSPHSENNHNQTQRHDSSPGPSPSRGGNGDVLLQWGQKKRARVSRSEIRALADESSSSGQARQPINRVPRRVDNKFSPPTMPPPPPPPPPPSQQSISTSTRGGNLKKENSGFLSHRNLEKRSGAGNGSPSRNSGGSSRVVSRSTAGKRSPPTPENIDRKLPSSRSAAKDEKPNGSLVQADHQMNQVDSTRAKAEKEAGVTTSNTVSVPVVASGGEKANNNGVIEWPRIYIALSRKEKEDDFLSMKGTKLPQRPKKRAKNIDKALQYCFPGMWLSDLTKSRYEVREKKCVKKLSKHQAFKLLGLSYSWDVKFHMQQKRRGLKGMESMDSDSE</sequence>
<feature type="compositionally biased region" description="Basic and acidic residues" evidence="1">
    <location>
        <begin position="223"/>
        <end position="240"/>
    </location>
</feature>
<dbReference type="AlphaFoldDB" id="A0A8X8A1K1"/>
<organism evidence="2 3">
    <name type="scientific">Populus tomentosa</name>
    <name type="common">Chinese white poplar</name>
    <dbReference type="NCBI Taxonomy" id="118781"/>
    <lineage>
        <taxon>Eukaryota</taxon>
        <taxon>Viridiplantae</taxon>
        <taxon>Streptophyta</taxon>
        <taxon>Embryophyta</taxon>
        <taxon>Tracheophyta</taxon>
        <taxon>Spermatophyta</taxon>
        <taxon>Magnoliopsida</taxon>
        <taxon>eudicotyledons</taxon>
        <taxon>Gunneridae</taxon>
        <taxon>Pentapetalae</taxon>
        <taxon>rosids</taxon>
        <taxon>fabids</taxon>
        <taxon>Malpighiales</taxon>
        <taxon>Salicaceae</taxon>
        <taxon>Saliceae</taxon>
        <taxon>Populus</taxon>
    </lineage>
</organism>
<feature type="compositionally biased region" description="Low complexity" evidence="1">
    <location>
        <begin position="65"/>
        <end position="78"/>
    </location>
</feature>
<dbReference type="Pfam" id="PF07797">
    <property type="entry name" value="DUF1639"/>
    <property type="match status" value="1"/>
</dbReference>
<dbReference type="EMBL" id="JAAWWB010000006">
    <property type="protein sequence ID" value="KAG6781303.1"/>
    <property type="molecule type" value="Genomic_DNA"/>
</dbReference>
<reference evidence="2" key="1">
    <citation type="journal article" date="2020" name="bioRxiv">
        <title>Hybrid origin of Populus tomentosa Carr. identified through genome sequencing and phylogenomic analysis.</title>
        <authorList>
            <person name="An X."/>
            <person name="Gao K."/>
            <person name="Chen Z."/>
            <person name="Li J."/>
            <person name="Yang X."/>
            <person name="Yang X."/>
            <person name="Zhou J."/>
            <person name="Guo T."/>
            <person name="Zhao T."/>
            <person name="Huang S."/>
            <person name="Miao D."/>
            <person name="Khan W.U."/>
            <person name="Rao P."/>
            <person name="Ye M."/>
            <person name="Lei B."/>
            <person name="Liao W."/>
            <person name="Wang J."/>
            <person name="Ji L."/>
            <person name="Li Y."/>
            <person name="Guo B."/>
            <person name="Mustafa N.S."/>
            <person name="Li S."/>
            <person name="Yun Q."/>
            <person name="Keller S.R."/>
            <person name="Mao J."/>
            <person name="Zhang R."/>
            <person name="Strauss S.H."/>
        </authorList>
    </citation>
    <scope>NUCLEOTIDE SEQUENCE</scope>
    <source>
        <strain evidence="2">GM15</strain>
        <tissue evidence="2">Leaf</tissue>
    </source>
</reference>
<dbReference type="InterPro" id="IPR012438">
    <property type="entry name" value="DUF1639"/>
</dbReference>
<dbReference type="PANTHER" id="PTHR33130:SF33">
    <property type="entry name" value="PUTATIVE (DUF1639)-RELATED"/>
    <property type="match status" value="1"/>
</dbReference>
<dbReference type="OrthoDB" id="2018605at2759"/>
<feature type="compositionally biased region" description="Pro residues" evidence="1">
    <location>
        <begin position="147"/>
        <end position="160"/>
    </location>
</feature>
<evidence type="ECO:0000313" key="2">
    <source>
        <dbReference type="EMBL" id="KAG6781303.1"/>
    </source>
</evidence>
<feature type="compositionally biased region" description="Polar residues" evidence="1">
    <location>
        <begin position="122"/>
        <end position="131"/>
    </location>
</feature>
<evidence type="ECO:0000256" key="1">
    <source>
        <dbReference type="SAM" id="MobiDB-lite"/>
    </source>
</evidence>
<proteinExistence type="predicted"/>
<comment type="caution">
    <text evidence="2">The sequence shown here is derived from an EMBL/GenBank/DDBJ whole genome shotgun (WGS) entry which is preliminary data.</text>
</comment>
<feature type="compositionally biased region" description="Low complexity" evidence="1">
    <location>
        <begin position="195"/>
        <end position="214"/>
    </location>
</feature>
<protein>
    <submittedName>
        <fullName evidence="2">Uncharacterized protein</fullName>
    </submittedName>
</protein>
<gene>
    <name evidence="2" type="ORF">POTOM_014197</name>
</gene>
<name>A0A8X8A1K1_POPTO</name>
<accession>A0A8X8A1K1</accession>
<dbReference type="PANTHER" id="PTHR33130">
    <property type="entry name" value="PUTATIVE (DUF1639)-RELATED"/>
    <property type="match status" value="1"/>
</dbReference>